<feature type="transmembrane region" description="Helical" evidence="5">
    <location>
        <begin position="30"/>
        <end position="49"/>
    </location>
</feature>
<dbReference type="EMBL" id="PVTL01000003">
    <property type="protein sequence ID" value="PRY68916.1"/>
    <property type="molecule type" value="Genomic_DNA"/>
</dbReference>
<dbReference type="Pfam" id="PF04932">
    <property type="entry name" value="Wzy_C"/>
    <property type="match status" value="1"/>
</dbReference>
<evidence type="ECO:0000259" key="6">
    <source>
        <dbReference type="Pfam" id="PF04932"/>
    </source>
</evidence>
<evidence type="ECO:0000256" key="3">
    <source>
        <dbReference type="ARBA" id="ARBA00022989"/>
    </source>
</evidence>
<feature type="transmembrane region" description="Helical" evidence="5">
    <location>
        <begin position="7"/>
        <end position="24"/>
    </location>
</feature>
<evidence type="ECO:0000313" key="7">
    <source>
        <dbReference type="EMBL" id="PRY68916.1"/>
    </source>
</evidence>
<feature type="transmembrane region" description="Helical" evidence="5">
    <location>
        <begin position="85"/>
        <end position="103"/>
    </location>
</feature>
<protein>
    <submittedName>
        <fullName evidence="7">O-antigen ligase</fullName>
    </submittedName>
</protein>
<feature type="transmembrane region" description="Helical" evidence="5">
    <location>
        <begin position="110"/>
        <end position="136"/>
    </location>
</feature>
<dbReference type="PANTHER" id="PTHR37422">
    <property type="entry name" value="TEICHURONIC ACID BIOSYNTHESIS PROTEIN TUAE"/>
    <property type="match status" value="1"/>
</dbReference>
<dbReference type="Proteomes" id="UP000237983">
    <property type="component" value="Unassembled WGS sequence"/>
</dbReference>
<feature type="transmembrane region" description="Helical" evidence="5">
    <location>
        <begin position="375"/>
        <end position="399"/>
    </location>
</feature>
<keyword evidence="8" id="KW-1185">Reference proteome</keyword>
<evidence type="ECO:0000256" key="5">
    <source>
        <dbReference type="SAM" id="Phobius"/>
    </source>
</evidence>
<keyword evidence="2 5" id="KW-0812">Transmembrane</keyword>
<name>A0A2T0VFG5_9MICO</name>
<sequence>MESRTFLRFYAVFVLFTLFAADVWRHTLTWWGYSAIAGVLTIISIVLLIRQRAQWRLSALPLPLLAFVVLAVASVAWSAYPVGTLMGSGTTVVTVIAGLALAITFSRADLLWALGITMRIVLGGSLLFELFVAYVVRAPLLPLWVDYSSYGDDLPKLLFWSRDVMLDGGRIQGLVGSATLLGFLGLLGLIVFGVQFAARSVSRFWGGFWFLVAAVVVWLTRSGTISIAVVVVVAVLVAVLLLRAARSRGSRIAVYSAMAIAVLSVPAIIAGFSDQILQLLGKDSDLTGRIGIWNTVIGMAEQRPVFGWGWVSYWIPWIEPFDDLVIWAGVVQMHAHNAWLDLWMQLGIVGVVVFAALVLSTLLRTWWMAVDRPWVAAGVSAPYTAVTLLPLLVLVALLVQSAAESRLLVEYGLALLVFFAVSTKLPDRRDRLVSPATPIPLTAPNTVRR</sequence>
<keyword evidence="7" id="KW-0436">Ligase</keyword>
<gene>
    <name evidence="7" type="ORF">B0I08_103121</name>
</gene>
<feature type="transmembrane region" description="Helical" evidence="5">
    <location>
        <begin position="252"/>
        <end position="272"/>
    </location>
</feature>
<comment type="subcellular location">
    <subcellularLocation>
        <location evidence="1">Membrane</location>
        <topology evidence="1">Multi-pass membrane protein</topology>
    </subcellularLocation>
</comment>
<proteinExistence type="predicted"/>
<keyword evidence="4 5" id="KW-0472">Membrane</keyword>
<feature type="transmembrane region" description="Helical" evidence="5">
    <location>
        <begin position="225"/>
        <end position="245"/>
    </location>
</feature>
<evidence type="ECO:0000313" key="8">
    <source>
        <dbReference type="Proteomes" id="UP000237983"/>
    </source>
</evidence>
<organism evidence="7 8">
    <name type="scientific">Glaciihabitans tibetensis</name>
    <dbReference type="NCBI Taxonomy" id="1266600"/>
    <lineage>
        <taxon>Bacteria</taxon>
        <taxon>Bacillati</taxon>
        <taxon>Actinomycetota</taxon>
        <taxon>Actinomycetes</taxon>
        <taxon>Micrococcales</taxon>
        <taxon>Microbacteriaceae</taxon>
        <taxon>Glaciihabitans</taxon>
    </lineage>
</organism>
<feature type="transmembrane region" description="Helical" evidence="5">
    <location>
        <begin position="171"/>
        <end position="194"/>
    </location>
</feature>
<dbReference type="AlphaFoldDB" id="A0A2T0VFG5"/>
<evidence type="ECO:0000256" key="4">
    <source>
        <dbReference type="ARBA" id="ARBA00023136"/>
    </source>
</evidence>
<dbReference type="PANTHER" id="PTHR37422:SF17">
    <property type="entry name" value="O-ANTIGEN LIGASE"/>
    <property type="match status" value="1"/>
</dbReference>
<dbReference type="GO" id="GO:0016020">
    <property type="term" value="C:membrane"/>
    <property type="evidence" value="ECO:0007669"/>
    <property type="project" value="UniProtKB-SubCell"/>
</dbReference>
<dbReference type="InterPro" id="IPR007016">
    <property type="entry name" value="O-antigen_ligase-rel_domated"/>
</dbReference>
<evidence type="ECO:0000256" key="1">
    <source>
        <dbReference type="ARBA" id="ARBA00004141"/>
    </source>
</evidence>
<dbReference type="InterPro" id="IPR051533">
    <property type="entry name" value="WaaL-like"/>
</dbReference>
<dbReference type="GO" id="GO:0016874">
    <property type="term" value="F:ligase activity"/>
    <property type="evidence" value="ECO:0007669"/>
    <property type="project" value="UniProtKB-KW"/>
</dbReference>
<feature type="transmembrane region" description="Helical" evidence="5">
    <location>
        <begin position="405"/>
        <end position="422"/>
    </location>
</feature>
<comment type="caution">
    <text evidence="7">The sequence shown here is derived from an EMBL/GenBank/DDBJ whole genome shotgun (WGS) entry which is preliminary data.</text>
</comment>
<feature type="domain" description="O-antigen ligase-related" evidence="6">
    <location>
        <begin position="208"/>
        <end position="355"/>
    </location>
</feature>
<accession>A0A2T0VFG5</accession>
<feature type="transmembrane region" description="Helical" evidence="5">
    <location>
        <begin position="201"/>
        <end position="219"/>
    </location>
</feature>
<evidence type="ECO:0000256" key="2">
    <source>
        <dbReference type="ARBA" id="ARBA00022692"/>
    </source>
</evidence>
<feature type="transmembrane region" description="Helical" evidence="5">
    <location>
        <begin position="61"/>
        <end position="79"/>
    </location>
</feature>
<reference evidence="7 8" key="1">
    <citation type="submission" date="2018-03" db="EMBL/GenBank/DDBJ databases">
        <title>Genomic Encyclopedia of Type Strains, Phase III (KMG-III): the genomes of soil and plant-associated and newly described type strains.</title>
        <authorList>
            <person name="Whitman W."/>
        </authorList>
    </citation>
    <scope>NUCLEOTIDE SEQUENCE [LARGE SCALE GENOMIC DNA]</scope>
    <source>
        <strain evidence="7 8">CGMCC 1.12484</strain>
    </source>
</reference>
<keyword evidence="3 5" id="KW-1133">Transmembrane helix</keyword>
<feature type="transmembrane region" description="Helical" evidence="5">
    <location>
        <begin position="342"/>
        <end position="363"/>
    </location>
</feature>